<dbReference type="Proteomes" id="UP000636800">
    <property type="component" value="Chromosome 2"/>
</dbReference>
<evidence type="ECO:0000313" key="2">
    <source>
        <dbReference type="Proteomes" id="UP000636800"/>
    </source>
</evidence>
<reference evidence="1 2" key="1">
    <citation type="journal article" date="2020" name="Nat. Food">
        <title>A phased Vanilla planifolia genome enables genetic improvement of flavour and production.</title>
        <authorList>
            <person name="Hasing T."/>
            <person name="Tang H."/>
            <person name="Brym M."/>
            <person name="Khazi F."/>
            <person name="Huang T."/>
            <person name="Chambers A.H."/>
        </authorList>
    </citation>
    <scope>NUCLEOTIDE SEQUENCE [LARGE SCALE GENOMIC DNA]</scope>
    <source>
        <tissue evidence="1">Leaf</tissue>
    </source>
</reference>
<name>A0A835RP16_VANPL</name>
<gene>
    <name evidence="1" type="ORF">HPP92_006102</name>
</gene>
<organism evidence="1 2">
    <name type="scientific">Vanilla planifolia</name>
    <name type="common">Vanilla</name>
    <dbReference type="NCBI Taxonomy" id="51239"/>
    <lineage>
        <taxon>Eukaryota</taxon>
        <taxon>Viridiplantae</taxon>
        <taxon>Streptophyta</taxon>
        <taxon>Embryophyta</taxon>
        <taxon>Tracheophyta</taxon>
        <taxon>Spermatophyta</taxon>
        <taxon>Magnoliopsida</taxon>
        <taxon>Liliopsida</taxon>
        <taxon>Asparagales</taxon>
        <taxon>Orchidaceae</taxon>
        <taxon>Vanilloideae</taxon>
        <taxon>Vanilleae</taxon>
        <taxon>Vanilla</taxon>
    </lineage>
</organism>
<evidence type="ECO:0000313" key="1">
    <source>
        <dbReference type="EMBL" id="KAG0492704.1"/>
    </source>
</evidence>
<keyword evidence="2" id="KW-1185">Reference proteome</keyword>
<dbReference type="OrthoDB" id="1933492at2759"/>
<comment type="caution">
    <text evidence="1">The sequence shown here is derived from an EMBL/GenBank/DDBJ whole genome shotgun (WGS) entry which is preliminary data.</text>
</comment>
<protein>
    <submittedName>
        <fullName evidence="1">Uncharacterized protein</fullName>
    </submittedName>
</protein>
<sequence>MNQLTSTRLRARNHNSIRGRRRLLDAEIGEELRPLASNTASELDVFGDYGDPLRVYGAEIGVLEESDEIRFRGLLERGDGGALEAEIGLEILRDLADKALEGELTDEKLGALLVLTNLPEGDRSGTEAVGFLNAAGGWSGLSGSLRSQLLPRCLSAGRFARGLLRPRHLRKRFQERGQIGFWISGDGFLRGGRGGYL</sequence>
<dbReference type="EMBL" id="JADCNL010000002">
    <property type="protein sequence ID" value="KAG0492704.1"/>
    <property type="molecule type" value="Genomic_DNA"/>
</dbReference>
<accession>A0A835RP16</accession>
<proteinExistence type="predicted"/>
<dbReference type="AlphaFoldDB" id="A0A835RP16"/>